<evidence type="ECO:0000313" key="4">
    <source>
        <dbReference type="Proteomes" id="UP000009022"/>
    </source>
</evidence>
<feature type="transmembrane region" description="Helical" evidence="2">
    <location>
        <begin position="330"/>
        <end position="349"/>
    </location>
</feature>
<gene>
    <name evidence="3" type="ORF">TRIADDRAFT_54217</name>
</gene>
<feature type="transmembrane region" description="Helical" evidence="2">
    <location>
        <begin position="125"/>
        <end position="142"/>
    </location>
</feature>
<keyword evidence="4" id="KW-1185">Reference proteome</keyword>
<dbReference type="HOGENOM" id="CLU_587062_0_0_1"/>
<feature type="transmembrane region" description="Helical" evidence="2">
    <location>
        <begin position="87"/>
        <end position="105"/>
    </location>
</feature>
<name>B3RRF5_TRIAD</name>
<dbReference type="CTD" id="6752076"/>
<proteinExistence type="predicted"/>
<protein>
    <submittedName>
        <fullName evidence="3">Uncharacterized protein</fullName>
    </submittedName>
</protein>
<evidence type="ECO:0000313" key="3">
    <source>
        <dbReference type="EMBL" id="EDV26867.1"/>
    </source>
</evidence>
<dbReference type="GO" id="GO:0004930">
    <property type="term" value="F:G protein-coupled receptor activity"/>
    <property type="evidence" value="ECO:0000318"/>
    <property type="project" value="GO_Central"/>
</dbReference>
<feature type="transmembrane region" description="Helical" evidence="2">
    <location>
        <begin position="216"/>
        <end position="238"/>
    </location>
</feature>
<feature type="compositionally biased region" description="Low complexity" evidence="1">
    <location>
        <begin position="415"/>
        <end position="425"/>
    </location>
</feature>
<feature type="transmembrane region" description="Helical" evidence="2">
    <location>
        <begin position="303"/>
        <end position="324"/>
    </location>
</feature>
<dbReference type="GeneID" id="6752076"/>
<dbReference type="KEGG" id="tad:TRIADDRAFT_54217"/>
<evidence type="ECO:0000256" key="2">
    <source>
        <dbReference type="SAM" id="Phobius"/>
    </source>
</evidence>
<dbReference type="GO" id="GO:0005886">
    <property type="term" value="C:plasma membrane"/>
    <property type="evidence" value="ECO:0000318"/>
    <property type="project" value="GO_Central"/>
</dbReference>
<feature type="transmembrane region" description="Helical" evidence="2">
    <location>
        <begin position="12"/>
        <end position="34"/>
    </location>
</feature>
<feature type="region of interest" description="Disordered" evidence="1">
    <location>
        <begin position="391"/>
        <end position="428"/>
    </location>
</feature>
<keyword evidence="2" id="KW-0472">Membrane</keyword>
<keyword evidence="2" id="KW-1133">Transmembrane helix</keyword>
<keyword evidence="2" id="KW-0812">Transmembrane</keyword>
<dbReference type="InParanoid" id="B3RRF5"/>
<dbReference type="Proteomes" id="UP000009022">
    <property type="component" value="Unassembled WGS sequence"/>
</dbReference>
<accession>B3RRF5</accession>
<dbReference type="AlphaFoldDB" id="B3RRF5"/>
<dbReference type="RefSeq" id="XP_002110863.1">
    <property type="nucleotide sequence ID" value="XM_002110827.1"/>
</dbReference>
<sequence length="466" mass="53693">MWINNQKDEQIISLAAAFILTAVGTAYMSPIIYQNRSLRIGITKKFFRHIAYTNLIISILSTSISSIINSHLVNHQLCSSCPLLSDLLLTLAIVCIFIRMTVEQYGDLMKTIQRNQLPFLLRRRILYPFVILICSICISFYGDDHLPSNIDEISPIRDDHNATSSCATIWTIFLAHNNSTKSQGKNRLLTFMPNSISDDIYQRVEQLSKPLWRTSITYFITAILIYIGYSWILSTVWIKARRHSLASASGKMRKRANSSQKSSKWQLFYLIDTFGNQLNKLYINVTDECSAHFYLPIMLKSSLIWIPLRLWYIVVFAKQSPYFLPGDMPAVVSWVCLSMTICSPFGYCFSGDRKHFKNRLWDVMGLIREEKKLKFSDGNKHLKDHNCNFDPLTTSKDSSNLSNHDQQPQKRRSNSLDSSSSTPISEIDGKTKRKSVRFSACIETIDYVKMENKDSEDDEDYVFEYL</sequence>
<feature type="compositionally biased region" description="Polar residues" evidence="1">
    <location>
        <begin position="391"/>
        <end position="406"/>
    </location>
</feature>
<evidence type="ECO:0000256" key="1">
    <source>
        <dbReference type="SAM" id="MobiDB-lite"/>
    </source>
</evidence>
<feature type="transmembrane region" description="Helical" evidence="2">
    <location>
        <begin position="46"/>
        <end position="67"/>
    </location>
</feature>
<dbReference type="GO" id="GO:0007186">
    <property type="term" value="P:G protein-coupled receptor signaling pathway"/>
    <property type="evidence" value="ECO:0000318"/>
    <property type="project" value="GO_Central"/>
</dbReference>
<organism evidence="3 4">
    <name type="scientific">Trichoplax adhaerens</name>
    <name type="common">Trichoplax reptans</name>
    <dbReference type="NCBI Taxonomy" id="10228"/>
    <lineage>
        <taxon>Eukaryota</taxon>
        <taxon>Metazoa</taxon>
        <taxon>Placozoa</taxon>
        <taxon>Uniplacotomia</taxon>
        <taxon>Trichoplacea</taxon>
        <taxon>Trichoplacidae</taxon>
        <taxon>Trichoplax</taxon>
    </lineage>
</organism>
<reference evidence="3 4" key="1">
    <citation type="journal article" date="2008" name="Nature">
        <title>The Trichoplax genome and the nature of placozoans.</title>
        <authorList>
            <person name="Srivastava M."/>
            <person name="Begovic E."/>
            <person name="Chapman J."/>
            <person name="Putnam N.H."/>
            <person name="Hellsten U."/>
            <person name="Kawashima T."/>
            <person name="Kuo A."/>
            <person name="Mitros T."/>
            <person name="Salamov A."/>
            <person name="Carpenter M.L."/>
            <person name="Signorovitch A.Y."/>
            <person name="Moreno M.A."/>
            <person name="Kamm K."/>
            <person name="Grimwood J."/>
            <person name="Schmutz J."/>
            <person name="Shapiro H."/>
            <person name="Grigoriev I.V."/>
            <person name="Buss L.W."/>
            <person name="Schierwater B."/>
            <person name="Dellaporta S.L."/>
            <person name="Rokhsar D.S."/>
        </authorList>
    </citation>
    <scope>NUCLEOTIDE SEQUENCE [LARGE SCALE GENOMIC DNA]</scope>
    <source>
        <strain evidence="3 4">Grell-BS-1999</strain>
    </source>
</reference>
<dbReference type="EMBL" id="DS985243">
    <property type="protein sequence ID" value="EDV26867.1"/>
    <property type="molecule type" value="Genomic_DNA"/>
</dbReference>